<dbReference type="InterPro" id="IPR005707">
    <property type="entry name" value="Ribosomal_uS2_euk/arc"/>
</dbReference>
<dbReference type="AlphaFoldDB" id="A0AA41SVG2"/>
<organism evidence="3 4">
    <name type="scientific">Sciurus carolinensis</name>
    <name type="common">Eastern gray squirrel</name>
    <dbReference type="NCBI Taxonomy" id="30640"/>
    <lineage>
        <taxon>Eukaryota</taxon>
        <taxon>Metazoa</taxon>
        <taxon>Chordata</taxon>
        <taxon>Craniata</taxon>
        <taxon>Vertebrata</taxon>
        <taxon>Euteleostomi</taxon>
        <taxon>Mammalia</taxon>
        <taxon>Eutheria</taxon>
        <taxon>Euarchontoglires</taxon>
        <taxon>Glires</taxon>
        <taxon>Rodentia</taxon>
        <taxon>Sciuromorpha</taxon>
        <taxon>Sciuridae</taxon>
        <taxon>Sciurinae</taxon>
        <taxon>Sciurini</taxon>
        <taxon>Sciurus</taxon>
    </lineage>
</organism>
<accession>A0AA41SVG2</accession>
<protein>
    <submittedName>
        <fullName evidence="3">40S ribosomal protein SA</fullName>
    </submittedName>
</protein>
<evidence type="ECO:0000313" key="3">
    <source>
        <dbReference type="EMBL" id="MBZ3872867.1"/>
    </source>
</evidence>
<dbReference type="GO" id="GO:0006412">
    <property type="term" value="P:translation"/>
    <property type="evidence" value="ECO:0007669"/>
    <property type="project" value="InterPro"/>
</dbReference>
<dbReference type="GO" id="GO:0003735">
    <property type="term" value="F:structural constituent of ribosome"/>
    <property type="evidence" value="ECO:0007669"/>
    <property type="project" value="InterPro"/>
</dbReference>
<keyword evidence="2" id="KW-0687">Ribonucleoprotein</keyword>
<dbReference type="SUPFAM" id="SSF52313">
    <property type="entry name" value="Ribosomal protein S2"/>
    <property type="match status" value="1"/>
</dbReference>
<name>A0AA41SVG2_SCICA</name>
<dbReference type="InterPro" id="IPR023591">
    <property type="entry name" value="Ribosomal_uS2_flav_dom_sf"/>
</dbReference>
<reference evidence="3" key="1">
    <citation type="submission" date="2020-03" db="EMBL/GenBank/DDBJ databases">
        <title>Studies in the Genomics of Life Span.</title>
        <authorList>
            <person name="Glass D."/>
        </authorList>
    </citation>
    <scope>NUCLEOTIDE SEQUENCE</scope>
    <source>
        <strain evidence="3">SUZIE</strain>
        <tissue evidence="3">Muscle</tissue>
    </source>
</reference>
<gene>
    <name evidence="3" type="ORF">SUZIE_120085</name>
</gene>
<dbReference type="GO" id="GO:0015935">
    <property type="term" value="C:small ribosomal subunit"/>
    <property type="evidence" value="ECO:0007669"/>
    <property type="project" value="InterPro"/>
</dbReference>
<dbReference type="PANTHER" id="PTHR11489">
    <property type="entry name" value="40S RIBOSOMAL PROTEIN SA"/>
    <property type="match status" value="1"/>
</dbReference>
<keyword evidence="4" id="KW-1185">Reference proteome</keyword>
<dbReference type="Gene3D" id="3.40.50.10490">
    <property type="entry name" value="Glucose-6-phosphate isomerase like protein, domain 1"/>
    <property type="match status" value="1"/>
</dbReference>
<sequence length="95" mass="10538">MKGENILKFLAEDTHLGGTNLDFQMKEYIYKREISGIYFINLKKTWEKLLLAAYAIVANENPADISVISSRNTGQLAVLNLPTATPTGASVLELH</sequence>
<evidence type="ECO:0000256" key="2">
    <source>
        <dbReference type="ARBA" id="ARBA00023274"/>
    </source>
</evidence>
<dbReference type="EMBL" id="JAATJV010193900">
    <property type="protein sequence ID" value="MBZ3872867.1"/>
    <property type="molecule type" value="Genomic_DNA"/>
</dbReference>
<dbReference type="Proteomes" id="UP001166674">
    <property type="component" value="Unassembled WGS sequence"/>
</dbReference>
<keyword evidence="1 3" id="KW-0689">Ribosomal protein</keyword>
<comment type="caution">
    <text evidence="3">The sequence shown here is derived from an EMBL/GenBank/DDBJ whole genome shotgun (WGS) entry which is preliminary data.</text>
</comment>
<proteinExistence type="predicted"/>
<evidence type="ECO:0000313" key="4">
    <source>
        <dbReference type="Proteomes" id="UP001166674"/>
    </source>
</evidence>
<evidence type="ECO:0000256" key="1">
    <source>
        <dbReference type="ARBA" id="ARBA00022980"/>
    </source>
</evidence>